<feature type="transmembrane region" description="Helical" evidence="1">
    <location>
        <begin position="343"/>
        <end position="363"/>
    </location>
</feature>
<sequence>MVSFHKKELSLFNAWIFSLVIISIGYYPLINDRLYLVDDITRSIKGYFGWMELGRPLTEWLAMFLSTSSDRLADITPLPQLLSIVALSYLTVLLLKNTFHKITIGNALICITVAVNPLLLGNMLFRFDSLSMILSMLLPVLAWDLLNKNRAIYALASLVACLSFYQPAIAIFPILVITTFIQSKKDNNKNIEYIIKSAGLTVASCVLYYFVVVINTIKSTEKRADLNTGLASNIYTGIHTSISTALQSYGHVAAILIAVATLAFIIVYAKHIIAVVKDGAGKSRFLNLSLMALAPVVILICSAGVNLILSNGYYPTRVLFPIAFIIFLALAIPAIFSDFFNRIAVYLSIALIFSSTSVIYATASSLYHQQRYDSYVLFSLSEKLSSLKSEKNTYIFGATDYSEASKTSNRAFPILDHIKNNYYDMTLSQSLINNGIRNIRFSGKNRQISYDLEKMACNGEMNLIYSMPQYSIFENDKNLLIYLGGRVCNK</sequence>
<reference evidence="2" key="1">
    <citation type="submission" date="2019-11" db="EMBL/GenBank/DDBJ databases">
        <authorList>
            <person name="Feng L."/>
        </authorList>
    </citation>
    <scope>NUCLEOTIDE SEQUENCE</scope>
    <source>
        <strain evidence="2">PagglomeransLFYP105</strain>
    </source>
</reference>
<feature type="transmembrane region" description="Helical" evidence="1">
    <location>
        <begin position="153"/>
        <end position="181"/>
    </location>
</feature>
<feature type="transmembrane region" description="Helical" evidence="1">
    <location>
        <begin position="318"/>
        <end position="337"/>
    </location>
</feature>
<gene>
    <name evidence="2" type="ORF">PALFYP105_00907</name>
</gene>
<proteinExistence type="predicted"/>
<dbReference type="AlphaFoldDB" id="A0A6N3H9W3"/>
<feature type="transmembrane region" description="Helical" evidence="1">
    <location>
        <begin position="252"/>
        <end position="273"/>
    </location>
</feature>
<keyword evidence="1" id="KW-0812">Transmembrane</keyword>
<keyword evidence="1" id="KW-1133">Transmembrane helix</keyword>
<protein>
    <recommendedName>
        <fullName evidence="3">Glucosyltransferase domain-containing protein</fullName>
    </recommendedName>
</protein>
<dbReference type="EMBL" id="CACRUS010000028">
    <property type="protein sequence ID" value="VYU73163.1"/>
    <property type="molecule type" value="Genomic_DNA"/>
</dbReference>
<name>A0A6N3H9W3_ENTAG</name>
<feature type="transmembrane region" description="Helical" evidence="1">
    <location>
        <begin position="193"/>
        <end position="214"/>
    </location>
</feature>
<evidence type="ECO:0000313" key="2">
    <source>
        <dbReference type="EMBL" id="VYU73163.1"/>
    </source>
</evidence>
<keyword evidence="1" id="KW-0472">Membrane</keyword>
<dbReference type="Pfam" id="PF14264">
    <property type="entry name" value="Glucos_trans_II"/>
    <property type="match status" value="1"/>
</dbReference>
<feature type="transmembrane region" description="Helical" evidence="1">
    <location>
        <begin position="129"/>
        <end position="146"/>
    </location>
</feature>
<feature type="transmembrane region" description="Helical" evidence="1">
    <location>
        <begin position="102"/>
        <end position="123"/>
    </location>
</feature>
<evidence type="ECO:0008006" key="3">
    <source>
        <dbReference type="Google" id="ProtNLM"/>
    </source>
</evidence>
<feature type="transmembrane region" description="Helical" evidence="1">
    <location>
        <begin position="78"/>
        <end position="95"/>
    </location>
</feature>
<dbReference type="InterPro" id="IPR025686">
    <property type="entry name" value="Glucos_trans_II"/>
</dbReference>
<feature type="transmembrane region" description="Helical" evidence="1">
    <location>
        <begin position="12"/>
        <end position="30"/>
    </location>
</feature>
<feature type="transmembrane region" description="Helical" evidence="1">
    <location>
        <begin position="285"/>
        <end position="309"/>
    </location>
</feature>
<organism evidence="2">
    <name type="scientific">Enterobacter agglomerans</name>
    <name type="common">Erwinia herbicola</name>
    <name type="synonym">Pantoea agglomerans</name>
    <dbReference type="NCBI Taxonomy" id="549"/>
    <lineage>
        <taxon>Bacteria</taxon>
        <taxon>Pseudomonadati</taxon>
        <taxon>Pseudomonadota</taxon>
        <taxon>Gammaproteobacteria</taxon>
        <taxon>Enterobacterales</taxon>
        <taxon>Erwiniaceae</taxon>
        <taxon>Pantoea</taxon>
        <taxon>Pantoea agglomerans group</taxon>
    </lineage>
</organism>
<accession>A0A6N3H9W3</accession>
<evidence type="ECO:0000256" key="1">
    <source>
        <dbReference type="SAM" id="Phobius"/>
    </source>
</evidence>